<keyword evidence="3" id="KW-0309">Germination</keyword>
<dbReference type="InterPro" id="IPR008844">
    <property type="entry name" value="Spore_GerAC-like"/>
</dbReference>
<comment type="similarity">
    <text evidence="2">Belongs to the GerABKC lipoprotein family.</text>
</comment>
<evidence type="ECO:0000313" key="11">
    <source>
        <dbReference type="Proteomes" id="UP000184447"/>
    </source>
</evidence>
<dbReference type="PANTHER" id="PTHR35789:SF1">
    <property type="entry name" value="SPORE GERMINATION PROTEIN B3"/>
    <property type="match status" value="1"/>
</dbReference>
<proteinExistence type="inferred from homology"/>
<dbReference type="GO" id="GO:0009847">
    <property type="term" value="P:spore germination"/>
    <property type="evidence" value="ECO:0007669"/>
    <property type="project" value="InterPro"/>
</dbReference>
<evidence type="ECO:0000256" key="2">
    <source>
        <dbReference type="ARBA" id="ARBA00007886"/>
    </source>
</evidence>
<dbReference type="InterPro" id="IPR057336">
    <property type="entry name" value="GerAC_N"/>
</dbReference>
<organism evidence="10 11">
    <name type="scientific">Clostridium grantii DSM 8605</name>
    <dbReference type="NCBI Taxonomy" id="1121316"/>
    <lineage>
        <taxon>Bacteria</taxon>
        <taxon>Bacillati</taxon>
        <taxon>Bacillota</taxon>
        <taxon>Clostridia</taxon>
        <taxon>Eubacteriales</taxon>
        <taxon>Clostridiaceae</taxon>
        <taxon>Clostridium</taxon>
    </lineage>
</organism>
<evidence type="ECO:0000256" key="5">
    <source>
        <dbReference type="ARBA" id="ARBA00023136"/>
    </source>
</evidence>
<name>A0A1M5QJI2_9CLOT</name>
<keyword evidence="5" id="KW-0472">Membrane</keyword>
<feature type="domain" description="Spore germination GerAC-like C-terminal" evidence="8">
    <location>
        <begin position="211"/>
        <end position="378"/>
    </location>
</feature>
<dbReference type="Pfam" id="PF25198">
    <property type="entry name" value="Spore_GerAC_N"/>
    <property type="match status" value="1"/>
</dbReference>
<keyword evidence="11" id="KW-1185">Reference proteome</keyword>
<evidence type="ECO:0000256" key="1">
    <source>
        <dbReference type="ARBA" id="ARBA00004635"/>
    </source>
</evidence>
<evidence type="ECO:0000313" key="10">
    <source>
        <dbReference type="EMBL" id="SHH13713.1"/>
    </source>
</evidence>
<dbReference type="AlphaFoldDB" id="A0A1M5QJI2"/>
<accession>A0A1M5QJI2</accession>
<gene>
    <name evidence="10" type="ORF">SAMN02745207_00111</name>
</gene>
<evidence type="ECO:0000256" key="4">
    <source>
        <dbReference type="ARBA" id="ARBA00022729"/>
    </source>
</evidence>
<evidence type="ECO:0000256" key="3">
    <source>
        <dbReference type="ARBA" id="ARBA00022544"/>
    </source>
</evidence>
<dbReference type="STRING" id="1121316.SAMN02745207_00111"/>
<dbReference type="NCBIfam" id="TIGR02887">
    <property type="entry name" value="spore_ger_x_C"/>
    <property type="match status" value="1"/>
</dbReference>
<keyword evidence="6" id="KW-0564">Palmitate</keyword>
<dbReference type="InterPro" id="IPR038501">
    <property type="entry name" value="Spore_GerAC_C_sf"/>
</dbReference>
<dbReference type="Gene3D" id="3.30.300.210">
    <property type="entry name" value="Nutrient germinant receptor protein C, domain 3"/>
    <property type="match status" value="1"/>
</dbReference>
<evidence type="ECO:0000256" key="7">
    <source>
        <dbReference type="ARBA" id="ARBA00023288"/>
    </source>
</evidence>
<sequence length="388" mass="43728">MKHMKNIVIILLFIINSMFLSSCWNYREIDDMSIVAGIAIDKDKSNGMYKITVELIDPLSSKETTGMASKIVEASGKTVDEAFLEIIQISGKKAYYSHSKILILSKDIDEEDLISIIDSVNRSTEMRGDMKLIVSLEKTAGEVLNKVHKEESGIASFSINNAIINRDNVSNFAAVDVWEFTEILFEQGVSPIAPGIELISNKGENTFNLTGSVSFQGGKNVQWFDEEESKAILILQDKLKGGLIVVNCNIDNKTYVNTLGIIKSKTKILPLFDENKIKLMIQVNMETSIDQLGGEFDFIEKKGRDILQEKAEIYLKKQIENVVKKTQQGFCNDIFGFSGIIMRKMPKEWKSTIQPKWREYFKSLEIDVDVNINIRDSGLISKPIKLGE</sequence>
<reference evidence="10 11" key="1">
    <citation type="submission" date="2016-11" db="EMBL/GenBank/DDBJ databases">
        <authorList>
            <person name="Jaros S."/>
            <person name="Januszkiewicz K."/>
            <person name="Wedrychowicz H."/>
        </authorList>
    </citation>
    <scope>NUCLEOTIDE SEQUENCE [LARGE SCALE GENOMIC DNA]</scope>
    <source>
        <strain evidence="10 11">DSM 8605</strain>
    </source>
</reference>
<dbReference type="Pfam" id="PF05504">
    <property type="entry name" value="Spore_GerAC"/>
    <property type="match status" value="1"/>
</dbReference>
<dbReference type="InterPro" id="IPR046953">
    <property type="entry name" value="Spore_GerAC-like_C"/>
</dbReference>
<dbReference type="OrthoDB" id="9816067at2"/>
<protein>
    <submittedName>
        <fullName evidence="10">Spore germination protein KC</fullName>
    </submittedName>
</protein>
<evidence type="ECO:0000256" key="6">
    <source>
        <dbReference type="ARBA" id="ARBA00023139"/>
    </source>
</evidence>
<keyword evidence="7" id="KW-0449">Lipoprotein</keyword>
<dbReference type="Proteomes" id="UP000184447">
    <property type="component" value="Unassembled WGS sequence"/>
</dbReference>
<feature type="domain" description="Spore germination protein N-terminal" evidence="9">
    <location>
        <begin position="25"/>
        <end position="197"/>
    </location>
</feature>
<dbReference type="PROSITE" id="PS51257">
    <property type="entry name" value="PROKAR_LIPOPROTEIN"/>
    <property type="match status" value="1"/>
</dbReference>
<dbReference type="Gene3D" id="6.20.190.10">
    <property type="entry name" value="Nutrient germinant receptor protein C, domain 1"/>
    <property type="match status" value="1"/>
</dbReference>
<evidence type="ECO:0000259" key="9">
    <source>
        <dbReference type="Pfam" id="PF25198"/>
    </source>
</evidence>
<dbReference type="RefSeq" id="WP_073335904.1">
    <property type="nucleotide sequence ID" value="NZ_FQXM01000002.1"/>
</dbReference>
<evidence type="ECO:0000259" key="8">
    <source>
        <dbReference type="Pfam" id="PF05504"/>
    </source>
</evidence>
<keyword evidence="4" id="KW-0732">Signal</keyword>
<dbReference type="EMBL" id="FQXM01000002">
    <property type="protein sequence ID" value="SHH13713.1"/>
    <property type="molecule type" value="Genomic_DNA"/>
</dbReference>
<dbReference type="PANTHER" id="PTHR35789">
    <property type="entry name" value="SPORE GERMINATION PROTEIN B3"/>
    <property type="match status" value="1"/>
</dbReference>
<comment type="subcellular location">
    <subcellularLocation>
        <location evidence="1">Membrane</location>
        <topology evidence="1">Lipid-anchor</topology>
    </subcellularLocation>
</comment>
<dbReference type="GO" id="GO:0016020">
    <property type="term" value="C:membrane"/>
    <property type="evidence" value="ECO:0007669"/>
    <property type="project" value="UniProtKB-SubCell"/>
</dbReference>